<dbReference type="CDD" id="cd03794">
    <property type="entry name" value="GT4_WbuB-like"/>
    <property type="match status" value="1"/>
</dbReference>
<dbReference type="Gene3D" id="3.40.50.2000">
    <property type="entry name" value="Glycogen Phosphorylase B"/>
    <property type="match status" value="2"/>
</dbReference>
<gene>
    <name evidence="1" type="primary">wbwW</name>
</gene>
<accession>Q0H780</accession>
<dbReference type="SUPFAM" id="SSF53756">
    <property type="entry name" value="UDP-Glycosyltransferase/glycogen phosphorylase"/>
    <property type="match status" value="1"/>
</dbReference>
<protein>
    <submittedName>
        <fullName evidence="1">Putative glycosyl transferase</fullName>
    </submittedName>
</protein>
<proteinExistence type="predicted"/>
<dbReference type="PANTHER" id="PTHR12526">
    <property type="entry name" value="GLYCOSYLTRANSFERASE"/>
    <property type="match status" value="1"/>
</dbReference>
<dbReference type="EMBL" id="DQ180603">
    <property type="protein sequence ID" value="ABB04479.1"/>
    <property type="molecule type" value="Genomic_DNA"/>
</dbReference>
<dbReference type="PANTHER" id="PTHR12526:SF609">
    <property type="entry name" value="LIPOPOLYSACCHARIDE BIOSYNTHESIS PROTEIN"/>
    <property type="match status" value="1"/>
</dbReference>
<sequence>MEEITLKLALIIDDYLPDSTRVAAKMFHELAIHLQQWHQITVITPGRDQDEPLITSTLDGINIWRFKSGEIKDVGKVKRAINESLLSWRACHAIKSRVDKDTFDGIIYYSPSIFWGGLVKFLKNRCQCKAYLVLRDLFPRWAIDAGMINKGSLIERYFRFFEKYSCNQADMIGLMSKNNIDVFNADYRGYPTEVLHNWAMLSPIAPPPNSYPSIRARLGLEGKVIFFYGGNIGHAQDMANLMRLTKRMSKYDGAHFLYIGQGDEVSLINQLSVDWGLKNFSYLPSISQDEFKFVLSEVDIGLFSLSANHTSHNFPGKLLGYMVAKIPILGSVNVGNDLKSLINKTRAGVVCINGDDDALFSAAEKLYLDAQYRYDTGIFARQLLESEFSVDSAAQKIIKALSYS</sequence>
<dbReference type="CAZy" id="GT4">
    <property type="family name" value="Glycosyltransferase Family 4"/>
</dbReference>
<name>Q0H780_YERKR</name>
<keyword evidence="1" id="KW-0808">Transferase</keyword>
<evidence type="ECO:0000313" key="1">
    <source>
        <dbReference type="EMBL" id="ABB04479.1"/>
    </source>
</evidence>
<dbReference type="Pfam" id="PF13692">
    <property type="entry name" value="Glyco_trans_1_4"/>
    <property type="match status" value="1"/>
</dbReference>
<dbReference type="AlphaFoldDB" id="Q0H780"/>
<reference evidence="1" key="1">
    <citation type="journal article" date="2007" name="Mol. Biol. Evol.">
        <title>The Yersinia kristensenii O11 O-antigen gene cluster was acquired by lateral gene transfer and incorporated at a novel chromosomal locus.</title>
        <authorList>
            <person name="Cunneen M.M."/>
            <person name="Reeves P.R."/>
        </authorList>
    </citation>
    <scope>NUCLEOTIDE SEQUENCE</scope>
</reference>
<dbReference type="GO" id="GO:0016740">
    <property type="term" value="F:transferase activity"/>
    <property type="evidence" value="ECO:0007669"/>
    <property type="project" value="UniProtKB-KW"/>
</dbReference>
<organism evidence="1">
    <name type="scientific">Yersinia kristensenii</name>
    <dbReference type="NCBI Taxonomy" id="28152"/>
    <lineage>
        <taxon>Bacteria</taxon>
        <taxon>Pseudomonadati</taxon>
        <taxon>Pseudomonadota</taxon>
        <taxon>Gammaproteobacteria</taxon>
        <taxon>Enterobacterales</taxon>
        <taxon>Yersiniaceae</taxon>
        <taxon>Yersinia</taxon>
    </lineage>
</organism>